<dbReference type="GO" id="GO:0009307">
    <property type="term" value="P:DNA restriction-modification system"/>
    <property type="evidence" value="ECO:0007669"/>
    <property type="project" value="InterPro"/>
</dbReference>
<proteinExistence type="predicted"/>
<keyword evidence="2" id="KW-0540">Nuclease</keyword>
<evidence type="ECO:0000313" key="3">
    <source>
        <dbReference type="Proteomes" id="UP000198397"/>
    </source>
</evidence>
<organism evidence="2 3">
    <name type="scientific">Halorubrum vacuolatum</name>
    <name type="common">Natronobacterium vacuolatum</name>
    <dbReference type="NCBI Taxonomy" id="63740"/>
    <lineage>
        <taxon>Archaea</taxon>
        <taxon>Methanobacteriati</taxon>
        <taxon>Methanobacteriota</taxon>
        <taxon>Stenosarchaea group</taxon>
        <taxon>Halobacteria</taxon>
        <taxon>Halobacteriales</taxon>
        <taxon>Haloferacaceae</taxon>
        <taxon>Halorubrum</taxon>
    </lineage>
</organism>
<dbReference type="Pfam" id="PF04471">
    <property type="entry name" value="Mrr_cat"/>
    <property type="match status" value="1"/>
</dbReference>
<keyword evidence="2" id="KW-0255">Endonuclease</keyword>
<dbReference type="InterPro" id="IPR007560">
    <property type="entry name" value="Restrct_endonuc_IV_Mrr"/>
</dbReference>
<keyword evidence="2" id="KW-0378">Hydrolase</keyword>
<sequence>MECCQQTTTAAAHLWERSDLDALDWREFEQLVAMLYESRGCDTRLTDDGADGGVDIYVRCSGRLKAVEVKHRTSGGTVGRPVVQKTASHLLRQPVLQAVVVSSGQFSSDALSYVAGTDANITLVSGKDVLAAASINGLPKGGNS</sequence>
<dbReference type="EMBL" id="FZNQ01000034">
    <property type="protein sequence ID" value="SNR67739.1"/>
    <property type="molecule type" value="Genomic_DNA"/>
</dbReference>
<feature type="domain" description="Restriction endonuclease type IV Mrr" evidence="1">
    <location>
        <begin position="20"/>
        <end position="130"/>
    </location>
</feature>
<reference evidence="2 3" key="1">
    <citation type="submission" date="2017-06" db="EMBL/GenBank/DDBJ databases">
        <authorList>
            <person name="Kim H.J."/>
            <person name="Triplett B.A."/>
        </authorList>
    </citation>
    <scope>NUCLEOTIDE SEQUENCE [LARGE SCALE GENOMIC DNA]</scope>
    <source>
        <strain evidence="2 3">DSM 8800</strain>
    </source>
</reference>
<dbReference type="InterPro" id="IPR011856">
    <property type="entry name" value="tRNA_endonuc-like_dom_sf"/>
</dbReference>
<dbReference type="RefSeq" id="WP_394335421.1">
    <property type="nucleotide sequence ID" value="NZ_FZNQ01000034.1"/>
</dbReference>
<dbReference type="Gene3D" id="3.40.1350.10">
    <property type="match status" value="1"/>
</dbReference>
<name>A0A238YBK2_HALVU</name>
<accession>A0A238YBK2</accession>
<dbReference type="Proteomes" id="UP000198397">
    <property type="component" value="Unassembled WGS sequence"/>
</dbReference>
<dbReference type="InterPro" id="IPR011335">
    <property type="entry name" value="Restrct_endonuc-II-like"/>
</dbReference>
<gene>
    <name evidence="2" type="ORF">SAMN06264855_13415</name>
</gene>
<dbReference type="PANTHER" id="PTHR30015">
    <property type="entry name" value="MRR RESTRICTION SYSTEM PROTEIN"/>
    <property type="match status" value="1"/>
</dbReference>
<keyword evidence="3" id="KW-1185">Reference proteome</keyword>
<evidence type="ECO:0000259" key="1">
    <source>
        <dbReference type="Pfam" id="PF04471"/>
    </source>
</evidence>
<dbReference type="SUPFAM" id="SSF52980">
    <property type="entry name" value="Restriction endonuclease-like"/>
    <property type="match status" value="1"/>
</dbReference>
<protein>
    <submittedName>
        <fullName evidence="2">Restriction endonuclease</fullName>
    </submittedName>
</protein>
<dbReference type="GO" id="GO:0003677">
    <property type="term" value="F:DNA binding"/>
    <property type="evidence" value="ECO:0007669"/>
    <property type="project" value="InterPro"/>
</dbReference>
<evidence type="ECO:0000313" key="2">
    <source>
        <dbReference type="EMBL" id="SNR67739.1"/>
    </source>
</evidence>
<dbReference type="AlphaFoldDB" id="A0A238YBK2"/>
<dbReference type="InterPro" id="IPR052906">
    <property type="entry name" value="Type_IV_Methyl-Rstrct_Enzyme"/>
</dbReference>
<dbReference type="GO" id="GO:0015666">
    <property type="term" value="F:restriction endodeoxyribonuclease activity"/>
    <property type="evidence" value="ECO:0007669"/>
    <property type="project" value="TreeGrafter"/>
</dbReference>
<dbReference type="PANTHER" id="PTHR30015:SF7">
    <property type="entry name" value="TYPE IV METHYL-DIRECTED RESTRICTION ENZYME ECOKMRR"/>
    <property type="match status" value="1"/>
</dbReference>